<comment type="caution">
    <text evidence="1">The sequence shown here is derived from an EMBL/GenBank/DDBJ whole genome shotgun (WGS) entry which is preliminary data.</text>
</comment>
<sequence>MTAQPHEPVNVSAPVLDKNLGSIRVALTVPQDREAFDAGLRMALDEVRATLDLGKLNEFIHTWWLIAHDSMHDRAGRERMYEHAARVQELADRGQAVPRGDRTWRELLAERGVQA</sequence>
<organism evidence="1 2">
    <name type="scientific">Acrocarpospora macrocephala</name>
    <dbReference type="NCBI Taxonomy" id="150177"/>
    <lineage>
        <taxon>Bacteria</taxon>
        <taxon>Bacillati</taxon>
        <taxon>Actinomycetota</taxon>
        <taxon>Actinomycetes</taxon>
        <taxon>Streptosporangiales</taxon>
        <taxon>Streptosporangiaceae</taxon>
        <taxon>Acrocarpospora</taxon>
    </lineage>
</organism>
<dbReference type="EMBL" id="BLAE01000085">
    <property type="protein sequence ID" value="GES15864.1"/>
    <property type="molecule type" value="Genomic_DNA"/>
</dbReference>
<dbReference type="OrthoDB" id="3532320at2"/>
<reference evidence="1 2" key="1">
    <citation type="submission" date="2019-10" db="EMBL/GenBank/DDBJ databases">
        <title>Whole genome shotgun sequence of Acrocarpospora macrocephala NBRC 16266.</title>
        <authorList>
            <person name="Ichikawa N."/>
            <person name="Kimura A."/>
            <person name="Kitahashi Y."/>
            <person name="Komaki H."/>
            <person name="Oguchi A."/>
        </authorList>
    </citation>
    <scope>NUCLEOTIDE SEQUENCE [LARGE SCALE GENOMIC DNA]</scope>
    <source>
        <strain evidence="1 2">NBRC 16266</strain>
    </source>
</reference>
<gene>
    <name evidence="1" type="ORF">Amac_094620</name>
</gene>
<accession>A0A5M3X400</accession>
<proteinExistence type="predicted"/>
<keyword evidence="2" id="KW-1185">Reference proteome</keyword>
<protein>
    <submittedName>
        <fullName evidence="1">Uncharacterized protein</fullName>
    </submittedName>
</protein>
<dbReference type="Proteomes" id="UP000331127">
    <property type="component" value="Unassembled WGS sequence"/>
</dbReference>
<dbReference type="AlphaFoldDB" id="A0A5M3X400"/>
<dbReference type="RefSeq" id="WP_155360953.1">
    <property type="nucleotide sequence ID" value="NZ_BAAAHL010000017.1"/>
</dbReference>
<evidence type="ECO:0000313" key="2">
    <source>
        <dbReference type="Proteomes" id="UP000331127"/>
    </source>
</evidence>
<dbReference type="InterPro" id="IPR046214">
    <property type="entry name" value="DUF6247"/>
</dbReference>
<dbReference type="Pfam" id="PF19760">
    <property type="entry name" value="DUF6247"/>
    <property type="match status" value="1"/>
</dbReference>
<name>A0A5M3X400_9ACTN</name>
<evidence type="ECO:0000313" key="1">
    <source>
        <dbReference type="EMBL" id="GES15864.1"/>
    </source>
</evidence>